<feature type="region of interest" description="Disordered" evidence="5">
    <location>
        <begin position="924"/>
        <end position="943"/>
    </location>
</feature>
<proteinExistence type="predicted"/>
<sequence>MRFLTRLHALAAVTVISILYFSLVRPSLHIQTRIQKVWQGSPRRLVVFGDDWSDTCTYRVSPPPKSTIRHRDPDQGELWTEALCEELLCDDIDNFARSKPQNVEYDTIGSVVDSDIFANATAGTRKQTLALFDFKAQVQQFIQYEQQRPLIPGRRRGSEWSVFTVFFGIWDLMEYSTLEKEAAIQAIDRSIEELLHNLDTLAEHVGGPIKVVVPKLVDVTFLPRFQSKFPSGKLAQRQHQSVFLWTYWNTALSQAAAEWGHGDLYVPDLNEVVMNQVREKQMYSKQVSDAKGSGKQVPLFDEVVDPCVPLKPDGNEPQTAGTDKCSDPAQHLFWDDMHLSGPAHRLIGREAGRLVRQNSTVNSDARERASLNSATDQKNNNQGASEPGQRTRGSGSRFWLRFARDGCIPAGSSNPRAYMVIISAVVLSPPCINSPRLPHLSGTIILLDRVRQCDQSAMGVRGVTDNKDKEAVDLRRTVARTKLTCSWYNEFAPQRSQLSQQQAASSKNVCKSSAAAADSSVSSPSPGCDVLQHSKEVLQSKQLPSPEASSPKLSRKRAASPAHEANGLARSQSNSPTDFRDVQNSHIPGTGELSGHVCLCQPEPKIPRPRNAFILYRQHHQSSIVARNPGLANPDISKIIGEQWKAEPDEQKKVWQDLAVEEKARHQEQYPDYRYQPRRVGKTGSISAQGVQHTTVDKYRCPRCGGRSIKTPTSPFLSSATPTPTLPPLRIDENATPTTRYLPMMSGLSLESPAAYRRRPGPSNLNHSAMAANPNDATMYSPLTPDGKRRRYNYPPASGNGRSMSYYSHGRRDSLPQITPIRPSPPNSATMPPPPRTPRRGSVDLNVLVPPNHDQSRSVEAMVMSVPYPVKIKVLGRITPPLKAPGPTSPAIQVRGAIIAVEGEDTAGVKDLADWLHDFLSKDEDYSPKLGIPPKGPENEKGDVTFEDYLDLVREWHSKSKEMVEYITTPIKSTSSETASSSSSSSNFTSTSTATGKDKDKDKDKSTSSPPSNPATSSQVKPIVILPTYQLRASDLYSSRIPILDAYSPTDHWQWMATLWRGTVGPDLTIYIHSYDPKEGLGTAKLVELSEEVRCLTVRKEKGGQFESAALRRVGFEVSEWIQGIGRVGGGSGGEGR</sequence>
<dbReference type="Proteomes" id="UP000799770">
    <property type="component" value="Unassembled WGS sequence"/>
</dbReference>
<dbReference type="AlphaFoldDB" id="A0A6A5ZBR7"/>
<dbReference type="OrthoDB" id="6247875at2759"/>
<evidence type="ECO:0000256" key="2">
    <source>
        <dbReference type="ARBA" id="ARBA00023125"/>
    </source>
</evidence>
<dbReference type="Gene3D" id="1.10.30.10">
    <property type="entry name" value="High mobility group box domain"/>
    <property type="match status" value="1"/>
</dbReference>
<feature type="compositionally biased region" description="Low complexity" evidence="5">
    <location>
        <begin position="973"/>
        <end position="995"/>
    </location>
</feature>
<dbReference type="GO" id="GO:0005634">
    <property type="term" value="C:nucleus"/>
    <property type="evidence" value="ECO:0007669"/>
    <property type="project" value="UniProtKB-UniRule"/>
</dbReference>
<dbReference type="InterPro" id="IPR036910">
    <property type="entry name" value="HMG_box_dom_sf"/>
</dbReference>
<feature type="compositionally biased region" description="Low complexity" evidence="5">
    <location>
        <begin position="1007"/>
        <end position="1018"/>
    </location>
</feature>
<dbReference type="GO" id="GO:0030154">
    <property type="term" value="P:cell differentiation"/>
    <property type="evidence" value="ECO:0007669"/>
    <property type="project" value="TreeGrafter"/>
</dbReference>
<keyword evidence="6" id="KW-1133">Transmembrane helix</keyword>
<keyword evidence="2 4" id="KW-0238">DNA-binding</keyword>
<accession>A0A6A5ZBR7</accession>
<dbReference type="GO" id="GO:0001228">
    <property type="term" value="F:DNA-binding transcription activator activity, RNA polymerase II-specific"/>
    <property type="evidence" value="ECO:0007669"/>
    <property type="project" value="TreeGrafter"/>
</dbReference>
<feature type="region of interest" description="Disordered" evidence="5">
    <location>
        <begin position="710"/>
        <end position="731"/>
    </location>
</feature>
<gene>
    <name evidence="8" type="ORF">BDV96DRAFT_598743</name>
</gene>
<dbReference type="FunFam" id="1.10.30.10:FF:000041">
    <property type="entry name" value="HMG box family protein"/>
    <property type="match status" value="1"/>
</dbReference>
<keyword evidence="3" id="KW-0804">Transcription</keyword>
<keyword evidence="9" id="KW-1185">Reference proteome</keyword>
<feature type="domain" description="HMG box" evidence="7">
    <location>
        <begin position="606"/>
        <end position="674"/>
    </location>
</feature>
<dbReference type="SMART" id="SM00398">
    <property type="entry name" value="HMG"/>
    <property type="match status" value="1"/>
</dbReference>
<dbReference type="InterPro" id="IPR050140">
    <property type="entry name" value="SRY-related_HMG-box_TF-like"/>
</dbReference>
<name>A0A6A5ZBR7_9PLEO</name>
<dbReference type="SUPFAM" id="SSF47095">
    <property type="entry name" value="HMG-box"/>
    <property type="match status" value="1"/>
</dbReference>
<keyword evidence="4" id="KW-0539">Nucleus</keyword>
<evidence type="ECO:0000313" key="8">
    <source>
        <dbReference type="EMBL" id="KAF2116912.1"/>
    </source>
</evidence>
<feature type="region of interest" description="Disordered" evidence="5">
    <location>
        <begin position="971"/>
        <end position="1019"/>
    </location>
</feature>
<evidence type="ECO:0000256" key="5">
    <source>
        <dbReference type="SAM" id="MobiDB-lite"/>
    </source>
</evidence>
<dbReference type="Gene3D" id="3.40.50.1110">
    <property type="entry name" value="SGNH hydrolase"/>
    <property type="match status" value="1"/>
</dbReference>
<dbReference type="GO" id="GO:0000122">
    <property type="term" value="P:negative regulation of transcription by RNA polymerase II"/>
    <property type="evidence" value="ECO:0007669"/>
    <property type="project" value="TreeGrafter"/>
</dbReference>
<dbReference type="PANTHER" id="PTHR10270:SF161">
    <property type="entry name" value="SEX-DETERMINING REGION Y PROTEIN"/>
    <property type="match status" value="1"/>
</dbReference>
<evidence type="ECO:0000256" key="1">
    <source>
        <dbReference type="ARBA" id="ARBA00023015"/>
    </source>
</evidence>
<feature type="compositionally biased region" description="Pro residues" evidence="5">
    <location>
        <begin position="822"/>
        <end position="836"/>
    </location>
</feature>
<feature type="region of interest" description="Disordered" evidence="5">
    <location>
        <begin position="357"/>
        <end position="395"/>
    </location>
</feature>
<dbReference type="InterPro" id="IPR009071">
    <property type="entry name" value="HMG_box_dom"/>
</dbReference>
<dbReference type="GO" id="GO:0000978">
    <property type="term" value="F:RNA polymerase II cis-regulatory region sequence-specific DNA binding"/>
    <property type="evidence" value="ECO:0007669"/>
    <property type="project" value="TreeGrafter"/>
</dbReference>
<keyword evidence="6" id="KW-0472">Membrane</keyword>
<feature type="compositionally biased region" description="Low complexity" evidence="5">
    <location>
        <begin position="711"/>
        <end position="723"/>
    </location>
</feature>
<evidence type="ECO:0000256" key="3">
    <source>
        <dbReference type="ARBA" id="ARBA00023163"/>
    </source>
</evidence>
<dbReference type="InterPro" id="IPR036514">
    <property type="entry name" value="SGNH_hydro_sf"/>
</dbReference>
<protein>
    <recommendedName>
        <fullName evidence="7">HMG box domain-containing protein</fullName>
    </recommendedName>
</protein>
<reference evidence="8" key="1">
    <citation type="journal article" date="2020" name="Stud. Mycol.">
        <title>101 Dothideomycetes genomes: a test case for predicting lifestyles and emergence of pathogens.</title>
        <authorList>
            <person name="Haridas S."/>
            <person name="Albert R."/>
            <person name="Binder M."/>
            <person name="Bloem J."/>
            <person name="Labutti K."/>
            <person name="Salamov A."/>
            <person name="Andreopoulos B."/>
            <person name="Baker S."/>
            <person name="Barry K."/>
            <person name="Bills G."/>
            <person name="Bluhm B."/>
            <person name="Cannon C."/>
            <person name="Castanera R."/>
            <person name="Culley D."/>
            <person name="Daum C."/>
            <person name="Ezra D."/>
            <person name="Gonzalez J."/>
            <person name="Henrissat B."/>
            <person name="Kuo A."/>
            <person name="Liang C."/>
            <person name="Lipzen A."/>
            <person name="Lutzoni F."/>
            <person name="Magnuson J."/>
            <person name="Mondo S."/>
            <person name="Nolan M."/>
            <person name="Ohm R."/>
            <person name="Pangilinan J."/>
            <person name="Park H.-J."/>
            <person name="Ramirez L."/>
            <person name="Alfaro M."/>
            <person name="Sun H."/>
            <person name="Tritt A."/>
            <person name="Yoshinaga Y."/>
            <person name="Zwiers L.-H."/>
            <person name="Turgeon B."/>
            <person name="Goodwin S."/>
            <person name="Spatafora J."/>
            <person name="Crous P."/>
            <person name="Grigoriev I."/>
        </authorList>
    </citation>
    <scope>NUCLEOTIDE SEQUENCE</scope>
    <source>
        <strain evidence="8">CBS 627.86</strain>
    </source>
</reference>
<evidence type="ECO:0000256" key="4">
    <source>
        <dbReference type="PROSITE-ProRule" id="PRU00267"/>
    </source>
</evidence>
<feature type="region of interest" description="Disordered" evidence="5">
    <location>
        <begin position="759"/>
        <end position="841"/>
    </location>
</feature>
<feature type="compositionally biased region" description="Polar residues" evidence="5">
    <location>
        <begin position="539"/>
        <end position="552"/>
    </location>
</feature>
<dbReference type="PANTHER" id="PTHR10270">
    <property type="entry name" value="SOX TRANSCRIPTION FACTOR"/>
    <property type="match status" value="1"/>
</dbReference>
<organism evidence="8 9">
    <name type="scientific">Lophiotrema nucula</name>
    <dbReference type="NCBI Taxonomy" id="690887"/>
    <lineage>
        <taxon>Eukaryota</taxon>
        <taxon>Fungi</taxon>
        <taxon>Dikarya</taxon>
        <taxon>Ascomycota</taxon>
        <taxon>Pezizomycotina</taxon>
        <taxon>Dothideomycetes</taxon>
        <taxon>Pleosporomycetidae</taxon>
        <taxon>Pleosporales</taxon>
        <taxon>Lophiotremataceae</taxon>
        <taxon>Lophiotrema</taxon>
    </lineage>
</organism>
<feature type="DNA-binding region" description="HMG box" evidence="4">
    <location>
        <begin position="606"/>
        <end position="674"/>
    </location>
</feature>
<keyword evidence="6" id="KW-0812">Transmembrane</keyword>
<feature type="compositionally biased region" description="Basic and acidic residues" evidence="5">
    <location>
        <begin position="996"/>
        <end position="1006"/>
    </location>
</feature>
<feature type="region of interest" description="Disordered" evidence="5">
    <location>
        <begin position="537"/>
        <end position="593"/>
    </location>
</feature>
<evidence type="ECO:0000313" key="9">
    <source>
        <dbReference type="Proteomes" id="UP000799770"/>
    </source>
</evidence>
<keyword evidence="1" id="KW-0805">Transcription regulation</keyword>
<feature type="transmembrane region" description="Helical" evidence="6">
    <location>
        <begin position="7"/>
        <end position="24"/>
    </location>
</feature>
<dbReference type="CDD" id="cd01389">
    <property type="entry name" value="HMG-box_ROX1-like"/>
    <property type="match status" value="1"/>
</dbReference>
<dbReference type="PROSITE" id="PS50118">
    <property type="entry name" value="HMG_BOX_2"/>
    <property type="match status" value="1"/>
</dbReference>
<evidence type="ECO:0000256" key="6">
    <source>
        <dbReference type="SAM" id="Phobius"/>
    </source>
</evidence>
<dbReference type="EMBL" id="ML977320">
    <property type="protein sequence ID" value="KAF2116912.1"/>
    <property type="molecule type" value="Genomic_DNA"/>
</dbReference>
<dbReference type="Pfam" id="PF00505">
    <property type="entry name" value="HMG_box"/>
    <property type="match status" value="1"/>
</dbReference>
<feature type="compositionally biased region" description="Polar residues" evidence="5">
    <location>
        <begin position="370"/>
        <end position="384"/>
    </location>
</feature>
<evidence type="ECO:0000259" key="7">
    <source>
        <dbReference type="PROSITE" id="PS50118"/>
    </source>
</evidence>